<dbReference type="EMBL" id="CP002917">
    <property type="protein sequence ID" value="AEK37305.1"/>
    <property type="molecule type" value="Genomic_DNA"/>
</dbReference>
<evidence type="ECO:0000313" key="3">
    <source>
        <dbReference type="Proteomes" id="UP000006659"/>
    </source>
</evidence>
<dbReference type="Pfam" id="PF13468">
    <property type="entry name" value="Glyoxalase_3"/>
    <property type="match status" value="1"/>
</dbReference>
<feature type="domain" description="Glyoxalase-like" evidence="1">
    <location>
        <begin position="8"/>
        <end position="64"/>
    </location>
</feature>
<sequence length="201" mass="21872">MTPPPAAFDHLIHWVSDLDATVASYKDAGLTTHPALTMPGFRNAAWGIDDARYVELATVDRLRSAGHEVIIDEVWLEDRQGGFTEVHVTDTPHVAPFFIAYNPPREVIARMRAEHRAANGVAFAPDRTQLVALFVGSNSPEQDAANLAELIGCGVRGTTVELQYAEVRFSADAPEGLYGIAVSDLDDHPVEIAGLKIFPEL</sequence>
<protein>
    <recommendedName>
        <fullName evidence="1">Glyoxalase-like domain-containing protein</fullName>
    </recommendedName>
</protein>
<dbReference type="STRING" id="858619.CVAR_1952"/>
<dbReference type="HOGENOM" id="CLU_1146638_0_0_11"/>
<dbReference type="InterPro" id="IPR029068">
    <property type="entry name" value="Glyas_Bleomycin-R_OHBP_Dase"/>
</dbReference>
<evidence type="ECO:0000313" key="2">
    <source>
        <dbReference type="EMBL" id="AEK37305.1"/>
    </source>
</evidence>
<name>G0HFQ2_CORVD</name>
<dbReference type="eggNOG" id="COG0346">
    <property type="taxonomic scope" value="Bacteria"/>
</dbReference>
<gene>
    <name evidence="2" type="ordered locus">CVAR_1952</name>
</gene>
<proteinExistence type="predicted"/>
<dbReference type="SUPFAM" id="SSF54593">
    <property type="entry name" value="Glyoxalase/Bleomycin resistance protein/Dihydroxybiphenyl dioxygenase"/>
    <property type="match status" value="1"/>
</dbReference>
<dbReference type="InterPro" id="IPR025870">
    <property type="entry name" value="Glyoxalase-like_dom"/>
</dbReference>
<dbReference type="AlphaFoldDB" id="G0HFQ2"/>
<dbReference type="KEGG" id="cva:CVAR_1952"/>
<dbReference type="Proteomes" id="UP000006659">
    <property type="component" value="Chromosome"/>
</dbReference>
<accession>G0HFQ2</accession>
<evidence type="ECO:0000259" key="1">
    <source>
        <dbReference type="Pfam" id="PF13468"/>
    </source>
</evidence>
<organism evidence="2 3">
    <name type="scientific">Corynebacterium variabile (strain DSM 44702 / CIP 107183 / JCM 12073 / NCIMB 30131)</name>
    <name type="common">Corynebacterium mooreparkense</name>
    <dbReference type="NCBI Taxonomy" id="858619"/>
    <lineage>
        <taxon>Bacteria</taxon>
        <taxon>Bacillati</taxon>
        <taxon>Actinomycetota</taxon>
        <taxon>Actinomycetes</taxon>
        <taxon>Mycobacteriales</taxon>
        <taxon>Corynebacteriaceae</taxon>
        <taxon>Corynebacterium</taxon>
    </lineage>
</organism>
<dbReference type="RefSeq" id="WP_014010461.1">
    <property type="nucleotide sequence ID" value="NC_015859.1"/>
</dbReference>
<reference evidence="2 3" key="1">
    <citation type="journal article" date="2011" name="BMC Genomics">
        <title>Complete genome sequence of Corynebacterium variabile DSM 44702 isolated from the surface of smear-ripened cheeses and insights into cheese ripening and flavor generation.</title>
        <authorList>
            <person name="Schroeder J."/>
            <person name="Maus I."/>
            <person name="Trost E."/>
            <person name="Tauch A."/>
        </authorList>
    </citation>
    <scope>NUCLEOTIDE SEQUENCE [LARGE SCALE GENOMIC DNA]</scope>
    <source>
        <strain evidence="3">DSM 44702 / JCM 12073 / NCIMB 30131</strain>
    </source>
</reference>